<dbReference type="RefSeq" id="WP_133536628.1">
    <property type="nucleotide sequence ID" value="NZ_SNYH01000004.1"/>
</dbReference>
<evidence type="ECO:0000313" key="2">
    <source>
        <dbReference type="Proteomes" id="UP000295390"/>
    </source>
</evidence>
<dbReference type="Proteomes" id="UP000295390">
    <property type="component" value="Unassembled WGS sequence"/>
</dbReference>
<protein>
    <submittedName>
        <fullName evidence="1">Carboxypeptidase-like protein</fullName>
    </submittedName>
</protein>
<keyword evidence="1" id="KW-0645">Protease</keyword>
<name>A0A4R6THU1_9FLAO</name>
<keyword evidence="2" id="KW-1185">Reference proteome</keyword>
<dbReference type="EMBL" id="SNYH01000004">
    <property type="protein sequence ID" value="TDQ25757.1"/>
    <property type="molecule type" value="Genomic_DNA"/>
</dbReference>
<evidence type="ECO:0000313" key="1">
    <source>
        <dbReference type="EMBL" id="TDQ25757.1"/>
    </source>
</evidence>
<dbReference type="InterPro" id="IPR008969">
    <property type="entry name" value="CarboxyPept-like_regulatory"/>
</dbReference>
<accession>A0A4R6THU1</accession>
<dbReference type="GO" id="GO:0004180">
    <property type="term" value="F:carboxypeptidase activity"/>
    <property type="evidence" value="ECO:0007669"/>
    <property type="project" value="UniProtKB-KW"/>
</dbReference>
<organism evidence="1 2">
    <name type="scientific">Tenacibaculum caenipelagi</name>
    <dbReference type="NCBI Taxonomy" id="1325435"/>
    <lineage>
        <taxon>Bacteria</taxon>
        <taxon>Pseudomonadati</taxon>
        <taxon>Bacteroidota</taxon>
        <taxon>Flavobacteriia</taxon>
        <taxon>Flavobacteriales</taxon>
        <taxon>Flavobacteriaceae</taxon>
        <taxon>Tenacibaculum</taxon>
    </lineage>
</organism>
<comment type="caution">
    <text evidence="1">The sequence shown here is derived from an EMBL/GenBank/DDBJ whole genome shotgun (WGS) entry which is preliminary data.</text>
</comment>
<dbReference type="AlphaFoldDB" id="A0A4R6THU1"/>
<dbReference type="Pfam" id="PF13715">
    <property type="entry name" value="CarbopepD_reg_2"/>
    <property type="match status" value="1"/>
</dbReference>
<gene>
    <name evidence="1" type="ORF">DFQ07_2188</name>
</gene>
<dbReference type="OrthoDB" id="1417583at2"/>
<keyword evidence="1" id="KW-0378">Hydrolase</keyword>
<proteinExistence type="predicted"/>
<dbReference type="SUPFAM" id="SSF49464">
    <property type="entry name" value="Carboxypeptidase regulatory domain-like"/>
    <property type="match status" value="1"/>
</dbReference>
<keyword evidence="1" id="KW-0121">Carboxypeptidase</keyword>
<sequence>MIKQLPFTLLFIITLKISAQENRKFLYATVNDELGSMPNVHVINLNTKQGTFTNDNGEFRILAKPNDTLRLSFVGYETNNFKIKINHFGIVENKIELKKEVIELDEVQIKKHNLTGSLYADLKQTPKDIAKEKTKSALDFSKINFKESVVSDIDIVARGKAPNMRKETDPTAKFAGVGGGVSSGPDKYSQELKRTRKEINFKENFPEKLLSEFGSHFFFVELKIPKEKYLHFLEYCNSLEIEKLYKNGNILKVINILQQESYNYLKIIKEKE</sequence>
<reference evidence="1 2" key="1">
    <citation type="submission" date="2019-03" db="EMBL/GenBank/DDBJ databases">
        <title>Genomic Encyclopedia of Type Strains, Phase III (KMG-III): the genomes of soil and plant-associated and newly described type strains.</title>
        <authorList>
            <person name="Whitman W."/>
        </authorList>
    </citation>
    <scope>NUCLEOTIDE SEQUENCE [LARGE SCALE GENOMIC DNA]</scope>
    <source>
        <strain evidence="1 2">CECT 8283</strain>
    </source>
</reference>